<dbReference type="Proteomes" id="UP001497522">
    <property type="component" value="Chromosome 14"/>
</dbReference>
<organism evidence="2 3">
    <name type="scientific">Sphagnum jensenii</name>
    <dbReference type="NCBI Taxonomy" id="128206"/>
    <lineage>
        <taxon>Eukaryota</taxon>
        <taxon>Viridiplantae</taxon>
        <taxon>Streptophyta</taxon>
        <taxon>Embryophyta</taxon>
        <taxon>Bryophyta</taxon>
        <taxon>Sphagnophytina</taxon>
        <taxon>Sphagnopsida</taxon>
        <taxon>Sphagnales</taxon>
        <taxon>Sphagnaceae</taxon>
        <taxon>Sphagnum</taxon>
    </lineage>
</organism>
<feature type="transmembrane region" description="Helical" evidence="1">
    <location>
        <begin position="47"/>
        <end position="67"/>
    </location>
</feature>
<reference evidence="2" key="1">
    <citation type="submission" date="2024-03" db="EMBL/GenBank/DDBJ databases">
        <authorList>
            <consortium name="ELIXIR-Norway"/>
            <consortium name="Elixir Norway"/>
        </authorList>
    </citation>
    <scope>NUCLEOTIDE SEQUENCE</scope>
</reference>
<proteinExistence type="predicted"/>
<dbReference type="EMBL" id="OZ023715">
    <property type="protein sequence ID" value="CAK9864872.1"/>
    <property type="molecule type" value="Genomic_DNA"/>
</dbReference>
<protein>
    <submittedName>
        <fullName evidence="2">Uncharacterized protein</fullName>
    </submittedName>
</protein>
<keyword evidence="3" id="KW-1185">Reference proteome</keyword>
<keyword evidence="1" id="KW-1133">Transmembrane helix</keyword>
<evidence type="ECO:0000313" key="2">
    <source>
        <dbReference type="EMBL" id="CAK9864872.1"/>
    </source>
</evidence>
<keyword evidence="1" id="KW-0472">Membrane</keyword>
<accession>A0ABP1AR65</accession>
<keyword evidence="1" id="KW-0812">Transmembrane</keyword>
<name>A0ABP1AR65_9BRYO</name>
<evidence type="ECO:0000313" key="3">
    <source>
        <dbReference type="Proteomes" id="UP001497522"/>
    </source>
</evidence>
<gene>
    <name evidence="2" type="ORF">CSSPJE1EN2_LOCUS7867</name>
</gene>
<evidence type="ECO:0000256" key="1">
    <source>
        <dbReference type="SAM" id="Phobius"/>
    </source>
</evidence>
<sequence length="75" mass="8381">MPTELAKVWLCLKPFSLQQKDKEPENGLQMLAMVEDMVKQMGYKSSLLAVIFLGIVAASGVDIDVIGKHFLQEEE</sequence>